<organism evidence="1 2">
    <name type="scientific">Thiopseudomonas alkaliphila</name>
    <dbReference type="NCBI Taxonomy" id="1697053"/>
    <lineage>
        <taxon>Bacteria</taxon>
        <taxon>Pseudomonadati</taxon>
        <taxon>Pseudomonadota</taxon>
        <taxon>Gammaproteobacteria</taxon>
        <taxon>Pseudomonadales</taxon>
        <taxon>Pseudomonadaceae</taxon>
        <taxon>Thiopseudomonas</taxon>
    </lineage>
</organism>
<protein>
    <submittedName>
        <fullName evidence="1">Serine/threonine protein kinase</fullName>
    </submittedName>
</protein>
<dbReference type="RefSeq" id="WP_053101260.1">
    <property type="nucleotide sequence ID" value="NZ_CP012365.1"/>
</dbReference>
<keyword evidence="2" id="KW-1185">Reference proteome</keyword>
<accession>A0A0K1XFJ2</accession>
<dbReference type="Gene3D" id="1.10.510.10">
    <property type="entry name" value="Transferase(Phosphotransferase) domain 1"/>
    <property type="match status" value="1"/>
</dbReference>
<proteinExistence type="predicted"/>
<name>A0A0K1XFJ2_9GAMM</name>
<dbReference type="InterPro" id="IPR011009">
    <property type="entry name" value="Kinase-like_dom_sf"/>
</dbReference>
<dbReference type="GO" id="GO:0004674">
    <property type="term" value="F:protein serine/threonine kinase activity"/>
    <property type="evidence" value="ECO:0007669"/>
    <property type="project" value="UniProtKB-KW"/>
</dbReference>
<evidence type="ECO:0000313" key="1">
    <source>
        <dbReference type="EMBL" id="AKX60024.1"/>
    </source>
</evidence>
<evidence type="ECO:0000313" key="2">
    <source>
        <dbReference type="Proteomes" id="UP000063953"/>
    </source>
</evidence>
<keyword evidence="1" id="KW-0418">Kinase</keyword>
<gene>
    <name evidence="1" type="ORF">AKN88_08845</name>
</gene>
<dbReference type="AlphaFoldDB" id="A0A0K1XFJ2"/>
<dbReference type="Proteomes" id="UP000063953">
    <property type="component" value="Chromosome"/>
</dbReference>
<reference evidence="1 2" key="1">
    <citation type="journal article" date="2015" name="Genome Announc.">
        <title>Genome Sequences of Oblitimonas alkaliphila gen. nov. sp. nov. (Proposed), a Novel Bacterium of the Pseudomonadaceae Family.</title>
        <authorList>
            <person name="Lauer A.C."/>
            <person name="Nicholson A.C."/>
            <person name="Humrighouse B.W."/>
            <person name="Emery B."/>
            <person name="Drobish A."/>
            <person name="Juieng P."/>
            <person name="Loparev V."/>
            <person name="McQuiston J.R."/>
        </authorList>
    </citation>
    <scope>NUCLEOTIDE SEQUENCE [LARGE SCALE GENOMIC DNA]</scope>
    <source>
        <strain evidence="1 2">E5571</strain>
    </source>
</reference>
<dbReference type="EMBL" id="CP012365">
    <property type="protein sequence ID" value="AKX60024.1"/>
    <property type="molecule type" value="Genomic_DNA"/>
</dbReference>
<keyword evidence="1" id="KW-0808">Transferase</keyword>
<dbReference type="SUPFAM" id="SSF56112">
    <property type="entry name" value="Protein kinase-like (PK-like)"/>
    <property type="match status" value="2"/>
</dbReference>
<dbReference type="STRING" id="1697053.AKN87_11325"/>
<sequence length="489" mass="55390">MSFALLKGRAPQLPLALPLADQSQLSIQRWLRVLPNRRYVGLAKWQGQAVVIKIFTGRKAAAAYQAEIAGFSALQAQAINCPEVLQHHQAGPELAWVISAYLDQTQSLAEAWQQVASEAYLTEAQECVLGRALVTIAEMHLKGLWQADLHLDNFLTNGRQLWVVDAGSIQQQDLGEPITREAALANLAVFFAQLPNGLAPYLEQLLVHYILVNSSHALPIERLEAEIAKIKRWRLKDYLHKTARDCSLFSVQRSLCKLQAVWRQALPEIQPVLANPDQLIAQGHIYKTGGAATVAKVEYSAGGRVTLLVIKRYNIKHLAHWLKRFWRPSRAWHSWQAANRLEFLGIPTPKALAVIEQRWLGLRGPAWFITEYCAGQDIIAHFAPYLQPAVGTESTPPEAMLQALDQLFALLIRERISHGDLKGHNIFWQHNQWCLIDLDAMQQHQRLASFQRAYAKDRARFLRNWPAESTLYQLLDQRLPQAETLSEEH</sequence>
<dbReference type="Pfam" id="PF06293">
    <property type="entry name" value="Kdo"/>
    <property type="match status" value="1"/>
</dbReference>
<dbReference type="PATRIC" id="fig|1698449.3.peg.1778"/>
<keyword evidence="1" id="KW-0723">Serine/threonine-protein kinase</keyword>